<dbReference type="RefSeq" id="WP_215963700.1">
    <property type="nucleotide sequence ID" value="NZ_JAQOMS010000002.1"/>
</dbReference>
<reference evidence="1 2" key="1">
    <citation type="submission" date="2023-01" db="EMBL/GenBank/DDBJ databases">
        <title>Psychrosphaera sp. nov., isolated from marine algae.</title>
        <authorList>
            <person name="Bayburt H."/>
            <person name="Choi B.J."/>
            <person name="Kim J.M."/>
            <person name="Choi D.G."/>
            <person name="Jeon C.O."/>
        </authorList>
    </citation>
    <scope>NUCLEOTIDE SEQUENCE [LARGE SCALE GENOMIC DNA]</scope>
    <source>
        <strain evidence="1 2">G1-22</strain>
    </source>
</reference>
<comment type="caution">
    <text evidence="1">The sequence shown here is derived from an EMBL/GenBank/DDBJ whole genome shotgun (WGS) entry which is preliminary data.</text>
</comment>
<keyword evidence="2" id="KW-1185">Reference proteome</keyword>
<gene>
    <name evidence="1" type="ORF">PN838_06935</name>
</gene>
<organism evidence="1 2">
    <name type="scientific">Psychrosphaera algicola</name>
    <dbReference type="NCBI Taxonomy" id="3023714"/>
    <lineage>
        <taxon>Bacteria</taxon>
        <taxon>Pseudomonadati</taxon>
        <taxon>Pseudomonadota</taxon>
        <taxon>Gammaproteobacteria</taxon>
        <taxon>Alteromonadales</taxon>
        <taxon>Pseudoalteromonadaceae</taxon>
        <taxon>Psychrosphaera</taxon>
    </lineage>
</organism>
<name>A0ABT5FAI2_9GAMM</name>
<sequence>MNANVTVKVHDLIETNRMVWLETSGSKYIRSAVLIPQYLQMEYLQTQLGLVDTGS</sequence>
<protein>
    <submittedName>
        <fullName evidence="1">Uncharacterized protein</fullName>
    </submittedName>
</protein>
<evidence type="ECO:0000313" key="1">
    <source>
        <dbReference type="EMBL" id="MDC2888539.1"/>
    </source>
</evidence>
<accession>A0ABT5FAI2</accession>
<evidence type="ECO:0000313" key="2">
    <source>
        <dbReference type="Proteomes" id="UP001528411"/>
    </source>
</evidence>
<proteinExistence type="predicted"/>
<dbReference type="EMBL" id="JAQOMS010000002">
    <property type="protein sequence ID" value="MDC2888539.1"/>
    <property type="molecule type" value="Genomic_DNA"/>
</dbReference>
<dbReference type="Proteomes" id="UP001528411">
    <property type="component" value="Unassembled WGS sequence"/>
</dbReference>